<comment type="caution">
    <text evidence="1">The sequence shown here is derived from an EMBL/GenBank/DDBJ whole genome shotgun (WGS) entry which is preliminary data.</text>
</comment>
<accession>A0ACC0WG80</accession>
<dbReference type="Proteomes" id="UP001163321">
    <property type="component" value="Chromosome 2"/>
</dbReference>
<sequence>MLKRMVKLKPALLILRLNGDIQLPLSSLDWRIIELSIKLVLEVFAVAERREASNISLVPTAIRYIRHSIGDAIAKLTTTTTAATSEEQADYSAEGDEERRASQVVLEGIQMLFEDFEKMWGENKQDLTKLSDTIAFPEALDPRTKPYVSKDSPVWLLIEQRSMDLLQKDMPALAGEERPNDADQEKEGVANKNGMRRMRENDVASSDLKRRK</sequence>
<keyword evidence="2" id="KW-1185">Reference proteome</keyword>
<evidence type="ECO:0000313" key="1">
    <source>
        <dbReference type="EMBL" id="KAI9917098.1"/>
    </source>
</evidence>
<dbReference type="EMBL" id="CM047581">
    <property type="protein sequence ID" value="KAI9917098.1"/>
    <property type="molecule type" value="Genomic_DNA"/>
</dbReference>
<name>A0ACC0WG80_9STRA</name>
<proteinExistence type="predicted"/>
<gene>
    <name evidence="1" type="ORF">PsorP6_017229</name>
</gene>
<protein>
    <submittedName>
        <fullName evidence="1">Uncharacterized protein</fullName>
    </submittedName>
</protein>
<evidence type="ECO:0000313" key="2">
    <source>
        <dbReference type="Proteomes" id="UP001163321"/>
    </source>
</evidence>
<reference evidence="1 2" key="1">
    <citation type="journal article" date="2022" name="bioRxiv">
        <title>The genome of the oomycete Peronosclerospora sorghi, a cosmopolitan pathogen of maize and sorghum, is inflated with dispersed pseudogenes.</title>
        <authorList>
            <person name="Fletcher K."/>
            <person name="Martin F."/>
            <person name="Isakeit T."/>
            <person name="Cavanaugh K."/>
            <person name="Magill C."/>
            <person name="Michelmore R."/>
        </authorList>
    </citation>
    <scope>NUCLEOTIDE SEQUENCE [LARGE SCALE GENOMIC DNA]</scope>
    <source>
        <strain evidence="1">P6</strain>
    </source>
</reference>
<organism evidence="1 2">
    <name type="scientific">Peronosclerospora sorghi</name>
    <dbReference type="NCBI Taxonomy" id="230839"/>
    <lineage>
        <taxon>Eukaryota</taxon>
        <taxon>Sar</taxon>
        <taxon>Stramenopiles</taxon>
        <taxon>Oomycota</taxon>
        <taxon>Peronosporomycetes</taxon>
        <taxon>Peronosporales</taxon>
        <taxon>Peronosporaceae</taxon>
        <taxon>Peronosclerospora</taxon>
    </lineage>
</organism>